<reference evidence="2" key="2">
    <citation type="journal article" date="2019" name="IMA Fungus">
        <title>Genome sequencing and comparison of five Tilletia species to identify candidate genes for the detection of regulated species infecting wheat.</title>
        <authorList>
            <person name="Nguyen H.D.T."/>
            <person name="Sultana T."/>
            <person name="Kesanakurti P."/>
            <person name="Hambleton S."/>
        </authorList>
    </citation>
    <scope>NUCLEOTIDE SEQUENCE</scope>
    <source>
        <strain evidence="2">DAOMC 236426</strain>
    </source>
</reference>
<keyword evidence="1" id="KW-0175">Coiled coil</keyword>
<protein>
    <recommendedName>
        <fullName evidence="4">Protein kinase domain-containing protein</fullName>
    </recommendedName>
</protein>
<accession>A0A8X7MID9</accession>
<organism evidence="2 3">
    <name type="scientific">Tilletia controversa</name>
    <name type="common">dwarf bunt fungus</name>
    <dbReference type="NCBI Taxonomy" id="13291"/>
    <lineage>
        <taxon>Eukaryota</taxon>
        <taxon>Fungi</taxon>
        <taxon>Dikarya</taxon>
        <taxon>Basidiomycota</taxon>
        <taxon>Ustilaginomycotina</taxon>
        <taxon>Exobasidiomycetes</taxon>
        <taxon>Tilletiales</taxon>
        <taxon>Tilletiaceae</taxon>
        <taxon>Tilletia</taxon>
    </lineage>
</organism>
<dbReference type="AlphaFoldDB" id="A0A8X7MID9"/>
<name>A0A8X7MID9_9BASI</name>
<feature type="non-terminal residue" evidence="2">
    <location>
        <position position="503"/>
    </location>
</feature>
<keyword evidence="3" id="KW-1185">Reference proteome</keyword>
<comment type="caution">
    <text evidence="2">The sequence shown here is derived from an EMBL/GenBank/DDBJ whole genome shotgun (WGS) entry which is preliminary data.</text>
</comment>
<evidence type="ECO:0000313" key="3">
    <source>
        <dbReference type="Proteomes" id="UP000077684"/>
    </source>
</evidence>
<dbReference type="EMBL" id="LWDE02002981">
    <property type="protein sequence ID" value="KAE8236379.1"/>
    <property type="molecule type" value="Genomic_DNA"/>
</dbReference>
<reference evidence="2" key="1">
    <citation type="submission" date="2016-04" db="EMBL/GenBank/DDBJ databases">
        <authorList>
            <person name="Nguyen H.D."/>
            <person name="Samba Siva P."/>
            <person name="Cullis J."/>
            <person name="Levesque C.A."/>
            <person name="Hambleton S."/>
        </authorList>
    </citation>
    <scope>NUCLEOTIDE SEQUENCE</scope>
    <source>
        <strain evidence="2">DAOMC 236426</strain>
    </source>
</reference>
<evidence type="ECO:0008006" key="4">
    <source>
        <dbReference type="Google" id="ProtNLM"/>
    </source>
</evidence>
<evidence type="ECO:0000256" key="1">
    <source>
        <dbReference type="SAM" id="Coils"/>
    </source>
</evidence>
<dbReference type="Gene3D" id="3.30.200.20">
    <property type="entry name" value="Phosphorylase Kinase, domain 1"/>
    <property type="match status" value="1"/>
</dbReference>
<sequence>MSCTAVSEILPQWSSKPSNKYERTANIRPLLLKRWCAKARACSGPRPRTNSKFDTIFNKLFGSPMSAGNEVLRTALRPRPPDSFTDTRGAGPYGPVGELWLNFCVHYRAQAIGFDLDHIEAISHALIPELAAELLHLDSGYSPEEAHHHISSAGAYGRLVFPVTPSRLRDVHEWIVAKKQVVELHERVTGLQQKLNWLHIHHGSLDRLTSCLHFARQENSALQAQIRKANEDRDGAILSLRMADEQLETQTTVLVNLRAEFDALDTKADRLEDELTACRRQLDGADQTEPSKPADTVQVAVQTDPVDTMQVAVQAESVDPVVQTDPINIDTVRFTDPIQAGVQIDLVDTADPVDAEQVAVRINPVDTAHEKIDPAVCNPAQVAAGPSLSGHPLPEAIPATTESGWLSLPSPTRKCRPAPLDGQREVNSLVFGMKTCLVKPTDIFTWMRGPGRYTSYKLVGSGSQGSVFRARDYLQPEPVAIKSINGRTHQSFPRTVWNELGAL</sequence>
<evidence type="ECO:0000313" key="2">
    <source>
        <dbReference type="EMBL" id="KAE8236379.1"/>
    </source>
</evidence>
<proteinExistence type="predicted"/>
<gene>
    <name evidence="2" type="ORF">A4X06_0g9568</name>
</gene>
<dbReference type="Proteomes" id="UP000077684">
    <property type="component" value="Unassembled WGS sequence"/>
</dbReference>
<feature type="coiled-coil region" evidence="1">
    <location>
        <begin position="212"/>
        <end position="288"/>
    </location>
</feature>
<dbReference type="SUPFAM" id="SSF56112">
    <property type="entry name" value="Protein kinase-like (PK-like)"/>
    <property type="match status" value="1"/>
</dbReference>
<dbReference type="InterPro" id="IPR011009">
    <property type="entry name" value="Kinase-like_dom_sf"/>
</dbReference>